<dbReference type="PROSITE" id="PS50157">
    <property type="entry name" value="ZINC_FINGER_C2H2_2"/>
    <property type="match status" value="20"/>
</dbReference>
<dbReference type="PANTHER" id="PTHR24381">
    <property type="entry name" value="ZINC FINGER PROTEIN"/>
    <property type="match status" value="1"/>
</dbReference>
<dbReference type="Pfam" id="PF00096">
    <property type="entry name" value="zf-C2H2"/>
    <property type="match status" value="19"/>
</dbReference>
<evidence type="ECO:0000256" key="4">
    <source>
        <dbReference type="ARBA" id="ARBA00022833"/>
    </source>
</evidence>
<feature type="region of interest" description="Disordered" evidence="6">
    <location>
        <begin position="71"/>
        <end position="115"/>
    </location>
</feature>
<dbReference type="SMART" id="SM00355">
    <property type="entry name" value="ZnF_C2H2"/>
    <property type="match status" value="19"/>
</dbReference>
<protein>
    <submittedName>
        <fullName evidence="10">Zinc finger protein 248</fullName>
    </submittedName>
</protein>
<feature type="domain" description="C2H2-type" evidence="7">
    <location>
        <begin position="1108"/>
        <end position="1135"/>
    </location>
</feature>
<evidence type="ECO:0000259" key="7">
    <source>
        <dbReference type="PROSITE" id="PS50157"/>
    </source>
</evidence>
<dbReference type="SUPFAM" id="SSF109640">
    <property type="entry name" value="KRAB domain (Kruppel-associated box)"/>
    <property type="match status" value="2"/>
</dbReference>
<feature type="domain" description="C2H2-type" evidence="7">
    <location>
        <begin position="229"/>
        <end position="256"/>
    </location>
</feature>
<name>A0ABM1AUF1_MICOH</name>
<feature type="domain" description="C2H2-type" evidence="7">
    <location>
        <begin position="285"/>
        <end position="312"/>
    </location>
</feature>
<dbReference type="PROSITE" id="PS00028">
    <property type="entry name" value="ZINC_FINGER_C2H2_1"/>
    <property type="match status" value="18"/>
</dbReference>
<proteinExistence type="predicted"/>
<evidence type="ECO:0000313" key="10">
    <source>
        <dbReference type="RefSeq" id="XP_013208479.2"/>
    </source>
</evidence>
<dbReference type="GeneID" id="102002513"/>
<evidence type="ECO:0000256" key="2">
    <source>
        <dbReference type="ARBA" id="ARBA00022737"/>
    </source>
</evidence>
<accession>A0ABM1AUF1</accession>
<feature type="domain" description="KRAB" evidence="8">
    <location>
        <begin position="627"/>
        <end position="698"/>
    </location>
</feature>
<feature type="region of interest" description="Disordered" evidence="6">
    <location>
        <begin position="539"/>
        <end position="571"/>
    </location>
</feature>
<feature type="domain" description="C2H2-type" evidence="7">
    <location>
        <begin position="313"/>
        <end position="340"/>
    </location>
</feature>
<feature type="domain" description="C2H2-type" evidence="7">
    <location>
        <begin position="118"/>
        <end position="145"/>
    </location>
</feature>
<evidence type="ECO:0000256" key="6">
    <source>
        <dbReference type="SAM" id="MobiDB-lite"/>
    </source>
</evidence>
<dbReference type="Proteomes" id="UP000694915">
    <property type="component" value="Unplaced"/>
</dbReference>
<evidence type="ECO:0000256" key="3">
    <source>
        <dbReference type="ARBA" id="ARBA00022771"/>
    </source>
</evidence>
<dbReference type="InterPro" id="IPR036051">
    <property type="entry name" value="KRAB_dom_sf"/>
</dbReference>
<dbReference type="SMART" id="SM00349">
    <property type="entry name" value="KRAB"/>
    <property type="match status" value="2"/>
</dbReference>
<dbReference type="Gene3D" id="6.10.140.140">
    <property type="match status" value="2"/>
</dbReference>
<evidence type="ECO:0000313" key="9">
    <source>
        <dbReference type="Proteomes" id="UP000694915"/>
    </source>
</evidence>
<dbReference type="InterPro" id="IPR036236">
    <property type="entry name" value="Znf_C2H2_sf"/>
</dbReference>
<feature type="domain" description="C2H2-type" evidence="7">
    <location>
        <begin position="996"/>
        <end position="1023"/>
    </location>
</feature>
<keyword evidence="9" id="KW-1185">Reference proteome</keyword>
<feature type="domain" description="C2H2-type" evidence="7">
    <location>
        <begin position="1024"/>
        <end position="1051"/>
    </location>
</feature>
<gene>
    <name evidence="10" type="primary">Znf248</name>
</gene>
<feature type="domain" description="C2H2-type" evidence="7">
    <location>
        <begin position="425"/>
        <end position="452"/>
    </location>
</feature>
<feature type="domain" description="C2H2-type" evidence="7">
    <location>
        <begin position="1080"/>
        <end position="1107"/>
    </location>
</feature>
<feature type="domain" description="C2H2-type" evidence="7">
    <location>
        <begin position="369"/>
        <end position="396"/>
    </location>
</feature>
<evidence type="ECO:0000256" key="1">
    <source>
        <dbReference type="ARBA" id="ARBA00022723"/>
    </source>
</evidence>
<dbReference type="Gene3D" id="3.30.160.60">
    <property type="entry name" value="Classic Zinc Finger"/>
    <property type="match status" value="19"/>
</dbReference>
<feature type="domain" description="C2H2-type" evidence="7">
    <location>
        <begin position="145"/>
        <end position="172"/>
    </location>
</feature>
<feature type="domain" description="C2H2-type" evidence="7">
    <location>
        <begin position="397"/>
        <end position="424"/>
    </location>
</feature>
<feature type="domain" description="C2H2-type" evidence="7">
    <location>
        <begin position="173"/>
        <end position="200"/>
    </location>
</feature>
<feature type="domain" description="C2H2-type" evidence="7">
    <location>
        <begin position="1136"/>
        <end position="1163"/>
    </location>
</feature>
<feature type="domain" description="KRAB" evidence="8">
    <location>
        <begin position="8"/>
        <end position="79"/>
    </location>
</feature>
<dbReference type="SUPFAM" id="SSF57667">
    <property type="entry name" value="beta-beta-alpha zinc fingers"/>
    <property type="match status" value="11"/>
</dbReference>
<keyword evidence="4" id="KW-0862">Zinc</keyword>
<dbReference type="PROSITE" id="PS50805">
    <property type="entry name" value="KRAB"/>
    <property type="match status" value="2"/>
</dbReference>
<keyword evidence="2" id="KW-0677">Repeat</keyword>
<feature type="compositionally biased region" description="Basic and acidic residues" evidence="6">
    <location>
        <begin position="71"/>
        <end position="94"/>
    </location>
</feature>
<dbReference type="RefSeq" id="XP_013208479.2">
    <property type="nucleotide sequence ID" value="XM_013353025.2"/>
</dbReference>
<dbReference type="Pfam" id="PF01352">
    <property type="entry name" value="KRAB"/>
    <property type="match status" value="2"/>
</dbReference>
<feature type="domain" description="C2H2-type" evidence="7">
    <location>
        <begin position="1164"/>
        <end position="1191"/>
    </location>
</feature>
<dbReference type="InterPro" id="IPR013087">
    <property type="entry name" value="Znf_C2H2_type"/>
</dbReference>
<evidence type="ECO:0000259" key="8">
    <source>
        <dbReference type="PROSITE" id="PS50805"/>
    </source>
</evidence>
<organism evidence="9 10">
    <name type="scientific">Microtus ochrogaster</name>
    <name type="common">Prairie vole</name>
    <dbReference type="NCBI Taxonomy" id="79684"/>
    <lineage>
        <taxon>Eukaryota</taxon>
        <taxon>Metazoa</taxon>
        <taxon>Chordata</taxon>
        <taxon>Craniata</taxon>
        <taxon>Vertebrata</taxon>
        <taxon>Euteleostomi</taxon>
        <taxon>Mammalia</taxon>
        <taxon>Eutheria</taxon>
        <taxon>Euarchontoglires</taxon>
        <taxon>Glires</taxon>
        <taxon>Rodentia</taxon>
        <taxon>Myomorpha</taxon>
        <taxon>Muroidea</taxon>
        <taxon>Cricetidae</taxon>
        <taxon>Arvicolinae</taxon>
        <taxon>Microtus</taxon>
    </lineage>
</organism>
<sequence>MNKFKGPVTLRDVTVEFTKAEWKLLTPAQKSLYKNVMLENYRHLVSVGYRVIRPSVISKLRKGKEPWVLEKELPNRNRADKRGNAADPRAKHQEQQAGNARKGDPNRRRKTATQQESHECGQCGKSFCQKSSLVVHQETHTKKSYKCEKCGQSFYTNEELTVHQKVHTREKTYACKECNKVFYHLSSLTRHLRIHAGEKPYECSQCEKSFYQKPHLMEHQKTHTGEKPFECKECGKFFYVKAYLLVHQKTHTGEKPFECKECGKFFSQKSHLTVHQRTHTGEKPYKCKECGKLFSRNSHLKTHQRTHTGEKPYKCKECGNCFYQKSALTVHQRTHTGEKPFECSQCGKTFYYKSDLTKHERKHSGEKPYECTECGKSFSVNSVLRLHERTHTGERPYECDICGKSFSQKSHFVIHQRKHTGEKPYECQECGENFIQRSQLTTHQKTHAKKGKTSKDDRRVTLPDTHHFTTETRADSVLQATLLPTLDIGTPFLAQKGAPPLPLRMRGLHFGSWSMPGLASLLGSFLDLRLRALRERRVSPTRRQGRRVLGARGHGTAVGSKQGSAGGRSGVHSDAGVRAAGVQMYFAHLLCVMTQYPETMEDCVPAESLSSSLLHSEQKMNKSQEQVSFRDVCVDFTKEEWYLLDPAQKVLYRDVTLENYSNFVSVGYCVTKPDVIFKIEQGEEPWIPENGFPCYPERKWKVDGLLESSQEDQGDHLWPLMLTNKLMHVDSGGNPRKSSTLEMDPVSSTSFLLKICDSCEMNLKNISGVIISKKNYSRKKLDEFNIGEKPLLKIGHEKIPVGAKSYKYNEKRGGLSLCQGLTWPVSGQPFECHENGQGFHEEVALCPSQHFQPGQMLCKHTECGRPFVDGLRLSVLQKTHLRMEPHECSICRKSLRVDLQFGHEGALPRSSPCERNTYDKIFCDGPAFIGHQEAYSRQSAQEYKVSNNAWAKSALFKHQLVQMGAKPYQYHENGKLFRKKTHPTRSRRAHLGEKTFECVECGKMFWEKSNLTQHRRTHTGEKPYECTECGKAFCQKPHLTNHQRTHTGEKPYECKQCGKTFCVKSNLTEHQRTHTGEKPYECNACRKSFCHRSALTVHQRTHTGEKPFICSECGKSFCVKSNLIVHQRTHTGEKPYKCNECAKMFCEKSALTKHQRTHTGEKPYECNVCGKTFGQRSVLTKHQRIHSRVKALAAS</sequence>
<keyword evidence="1" id="KW-0479">Metal-binding</keyword>
<dbReference type="PANTHER" id="PTHR24381:SF455">
    <property type="entry name" value="RB-ASSOCIATED KRAB ZINC FINGER PROTEIN-RELATED"/>
    <property type="match status" value="1"/>
</dbReference>
<feature type="domain" description="C2H2-type" evidence="7">
    <location>
        <begin position="856"/>
        <end position="885"/>
    </location>
</feature>
<evidence type="ECO:0000256" key="5">
    <source>
        <dbReference type="PROSITE-ProRule" id="PRU00042"/>
    </source>
</evidence>
<reference evidence="10" key="1">
    <citation type="submission" date="2025-08" db="UniProtKB">
        <authorList>
            <consortium name="RefSeq"/>
        </authorList>
    </citation>
    <scope>IDENTIFICATION</scope>
</reference>
<keyword evidence="3 5" id="KW-0863">Zinc-finger</keyword>
<dbReference type="InterPro" id="IPR001909">
    <property type="entry name" value="KRAB"/>
</dbReference>
<feature type="domain" description="C2H2-type" evidence="7">
    <location>
        <begin position="201"/>
        <end position="228"/>
    </location>
</feature>
<feature type="domain" description="C2H2-type" evidence="7">
    <location>
        <begin position="341"/>
        <end position="368"/>
    </location>
</feature>
<feature type="domain" description="C2H2-type" evidence="7">
    <location>
        <begin position="1052"/>
        <end position="1079"/>
    </location>
</feature>
<dbReference type="CDD" id="cd07765">
    <property type="entry name" value="KRAB_A-box"/>
    <property type="match status" value="2"/>
</dbReference>
<feature type="domain" description="C2H2-type" evidence="7">
    <location>
        <begin position="257"/>
        <end position="284"/>
    </location>
</feature>